<feature type="compositionally biased region" description="Basic and acidic residues" evidence="25">
    <location>
        <begin position="40"/>
        <end position="50"/>
    </location>
</feature>
<evidence type="ECO:0000313" key="31">
    <source>
        <dbReference type="Proteomes" id="UP000037848"/>
    </source>
</evidence>
<keyword evidence="10 23" id="KW-0328">Glycosyltransferase</keyword>
<dbReference type="GO" id="GO:0009252">
    <property type="term" value="P:peptidoglycan biosynthetic process"/>
    <property type="evidence" value="ECO:0007669"/>
    <property type="project" value="UniProtKB-UniRule"/>
</dbReference>
<dbReference type="GO" id="GO:0008658">
    <property type="term" value="F:penicillin binding"/>
    <property type="evidence" value="ECO:0007669"/>
    <property type="project" value="UniProtKB-UniRule"/>
</dbReference>
<evidence type="ECO:0000256" key="17">
    <source>
        <dbReference type="ARBA" id="ARBA00023268"/>
    </source>
</evidence>
<dbReference type="InterPro" id="IPR001264">
    <property type="entry name" value="Glyco_trans_51"/>
</dbReference>
<evidence type="ECO:0000259" key="27">
    <source>
        <dbReference type="Pfam" id="PF00905"/>
    </source>
</evidence>
<keyword evidence="26" id="KW-0812">Transmembrane</keyword>
<keyword evidence="15 26" id="KW-0472">Membrane</keyword>
<evidence type="ECO:0000256" key="8">
    <source>
        <dbReference type="ARBA" id="ARBA00022645"/>
    </source>
</evidence>
<dbReference type="STRING" id="187330.AMS58_06305"/>
<dbReference type="Gene3D" id="3.40.710.10">
    <property type="entry name" value="DD-peptidase/beta-lactamase superfamily"/>
    <property type="match status" value="1"/>
</dbReference>
<evidence type="ECO:0000256" key="3">
    <source>
        <dbReference type="ARBA" id="ARBA00004752"/>
    </source>
</evidence>
<accession>A0A0N1ELD0</accession>
<comment type="catalytic activity">
    <reaction evidence="21">
        <text>[GlcNAc-(1-&gt;4)-Mur2Ac(oyl-L-Ala-gamma-D-Glu-L-Lys-D-Ala-D-Ala)](n)-di-trans,octa-cis-undecaprenyl diphosphate + beta-D-GlcNAc-(1-&gt;4)-Mur2Ac(oyl-L-Ala-gamma-D-Glu-L-Lys-D-Ala-D-Ala)-di-trans,octa-cis-undecaprenyl diphosphate = [GlcNAc-(1-&gt;4)-Mur2Ac(oyl-L-Ala-gamma-D-Glu-L-Lys-D-Ala-D-Ala)](n+1)-di-trans,octa-cis-undecaprenyl diphosphate + di-trans,octa-cis-undecaprenyl diphosphate + H(+)</text>
        <dbReference type="Rhea" id="RHEA:23708"/>
        <dbReference type="Rhea" id="RHEA-COMP:9602"/>
        <dbReference type="Rhea" id="RHEA-COMP:9603"/>
        <dbReference type="ChEBI" id="CHEBI:15378"/>
        <dbReference type="ChEBI" id="CHEBI:58405"/>
        <dbReference type="ChEBI" id="CHEBI:60033"/>
        <dbReference type="ChEBI" id="CHEBI:78435"/>
        <dbReference type="EC" id="2.4.99.28"/>
    </reaction>
</comment>
<comment type="similarity">
    <text evidence="5 23">In the N-terminal section; belongs to the glycosyltransferase 51 family.</text>
</comment>
<evidence type="ECO:0000256" key="2">
    <source>
        <dbReference type="ARBA" id="ARBA00004236"/>
    </source>
</evidence>
<feature type="active site" description="Acyl-ester intermediate; for transpeptidase activity" evidence="24">
    <location>
        <position position="506"/>
    </location>
</feature>
<gene>
    <name evidence="30" type="ORF">ADS77_07155</name>
</gene>
<keyword evidence="7" id="KW-1003">Cell membrane</keyword>
<dbReference type="PATRIC" id="fig|187330.3.peg.3458"/>
<sequence length="793" mass="89503">MTDKKDSRTTKTSSKRPAKKEPSSTPKAAKKTVSKTTANKKTEAKKNASENVKKRSIGRKLWSIFWKLTLAGIVAMSLYLIYLDAKVTRQFEGNKWQLPAQVYARAMTFYPGQFLSSDEVIWELKRLSYSSVNKISRTGQYIKGPDSIKIYRREFDFYDGFEQASEIELRFAGQKLATIKDKFGRRVNSARLEPVQIARIGNDSKQDREFVPLDKFPPMLKDTLLVVEDQNFYKHHGVSVWSIMRALYSNIKAGRTVQGGSTLTQQLAKNIYLTRERTLVRKFNEALIALILDYRYSKDQILEAYLNEVYLGQSYNQGVHGMGLASDFYFSKPVDELEFDQIALLVAMVKGPSYYNPRRYSERTMERRDLVLRLMVENQLIDTREYRAALKRPITVSPMKDSITKSYPGYLELVDRELKKLLPDQEVLDAGVRVFTYFDLQKQAAMEEAIANSLPYLEKRSTTEQLEAAMISVNVEKGGVSALVAGRDPRFLGFNRVLDTKRNIGSLVKPAVYLTALGSPNYNLATLLDDSPLQVTNEQGKVWQPENFDRQFRGMLPLYKAFSQSINIPAVNLGLDVGVDNVADTLNKLGVKEQIDHYPSLLLGALEMSSFEVAQLYTTLAADGEYRALTSISAMTDSVGSVLYSHKVKSQPRFAKDAMYMTKYAMKRVTKDGTAKRLNAHFPSIQLAGKTGTSNDLRDSWFAGFDQNTVTVAWLGRDDNKSTGLTGSVGALEAYIRYLKPLNPQAIADTRPASIRWAFINELTGKQAPPGCGKVIQLPLRVSEFEPRPSCQR</sequence>
<proteinExistence type="inferred from homology"/>
<dbReference type="Proteomes" id="UP000037848">
    <property type="component" value="Unassembled WGS sequence"/>
</dbReference>
<feature type="active site" description="Proton donor; for transglycosylase activity" evidence="24">
    <location>
        <position position="228"/>
    </location>
</feature>
<feature type="region of interest" description="Disordered" evidence="25">
    <location>
        <begin position="1"/>
        <end position="50"/>
    </location>
</feature>
<feature type="domain" description="Penicillin-binding protein transpeptidase" evidence="27">
    <location>
        <begin position="473"/>
        <end position="707"/>
    </location>
</feature>
<evidence type="ECO:0000256" key="20">
    <source>
        <dbReference type="ARBA" id="ARBA00034000"/>
    </source>
</evidence>
<evidence type="ECO:0000256" key="6">
    <source>
        <dbReference type="ARBA" id="ARBA00018637"/>
    </source>
</evidence>
<dbReference type="RefSeq" id="WP_054453663.1">
    <property type="nucleotide sequence ID" value="NZ_LHPH01000007.1"/>
</dbReference>
<dbReference type="GO" id="GO:0006508">
    <property type="term" value="P:proteolysis"/>
    <property type="evidence" value="ECO:0007669"/>
    <property type="project" value="UniProtKB-KW"/>
</dbReference>
<evidence type="ECO:0000256" key="1">
    <source>
        <dbReference type="ARBA" id="ARBA00002624"/>
    </source>
</evidence>
<dbReference type="InterPro" id="IPR036950">
    <property type="entry name" value="PBP_transglycosylase"/>
</dbReference>
<dbReference type="InterPro" id="IPR011813">
    <property type="entry name" value="PBP_1b"/>
</dbReference>
<comment type="similarity">
    <text evidence="4 23">In the C-terminal section; belongs to the transpeptidase family.</text>
</comment>
<evidence type="ECO:0000256" key="7">
    <source>
        <dbReference type="ARBA" id="ARBA00022475"/>
    </source>
</evidence>
<evidence type="ECO:0000256" key="14">
    <source>
        <dbReference type="ARBA" id="ARBA00022984"/>
    </source>
</evidence>
<keyword evidence="11 23" id="KW-0808">Transferase</keyword>
<organism evidence="30 31">
    <name type="scientific">Pseudoalteromonas porphyrae</name>
    <dbReference type="NCBI Taxonomy" id="187330"/>
    <lineage>
        <taxon>Bacteria</taxon>
        <taxon>Pseudomonadati</taxon>
        <taxon>Pseudomonadota</taxon>
        <taxon>Gammaproteobacteria</taxon>
        <taxon>Alteromonadales</taxon>
        <taxon>Pseudoalteromonadaceae</taxon>
        <taxon>Pseudoalteromonas</taxon>
    </lineage>
</organism>
<evidence type="ECO:0000259" key="29">
    <source>
        <dbReference type="Pfam" id="PF14814"/>
    </source>
</evidence>
<comment type="pathway">
    <text evidence="3 23">Cell wall biogenesis; peptidoglycan biosynthesis.</text>
</comment>
<feature type="transmembrane region" description="Helical" evidence="26">
    <location>
        <begin position="64"/>
        <end position="82"/>
    </location>
</feature>
<evidence type="ECO:0000256" key="25">
    <source>
        <dbReference type="SAM" id="MobiDB-lite"/>
    </source>
</evidence>
<evidence type="ECO:0000256" key="18">
    <source>
        <dbReference type="ARBA" id="ARBA00023316"/>
    </source>
</evidence>
<dbReference type="InterPro" id="IPR001460">
    <property type="entry name" value="PCN-bd_Tpept"/>
</dbReference>
<dbReference type="Gene3D" id="3.30.2060.10">
    <property type="entry name" value="Penicillin-binding protein 1b domain"/>
    <property type="match status" value="1"/>
</dbReference>
<dbReference type="FunFam" id="1.10.3810.10:FF:000001">
    <property type="entry name" value="Penicillin-binding protein 1A"/>
    <property type="match status" value="1"/>
</dbReference>
<evidence type="ECO:0000256" key="23">
    <source>
        <dbReference type="PIRNR" id="PIRNR002799"/>
    </source>
</evidence>
<keyword evidence="8" id="KW-0121">Carboxypeptidase</keyword>
<evidence type="ECO:0000256" key="5">
    <source>
        <dbReference type="ARBA" id="ARBA00007739"/>
    </source>
</evidence>
<dbReference type="GO" id="GO:0030288">
    <property type="term" value="C:outer membrane-bounded periplasmic space"/>
    <property type="evidence" value="ECO:0007669"/>
    <property type="project" value="TreeGrafter"/>
</dbReference>
<evidence type="ECO:0000256" key="13">
    <source>
        <dbReference type="ARBA" id="ARBA00022960"/>
    </source>
</evidence>
<evidence type="ECO:0000256" key="26">
    <source>
        <dbReference type="SAM" id="Phobius"/>
    </source>
</evidence>
<keyword evidence="16" id="KW-0046">Antibiotic resistance</keyword>
<keyword evidence="13 23" id="KW-0133">Cell shape</keyword>
<comment type="subcellular location">
    <subcellularLocation>
        <location evidence="2">Cell membrane</location>
    </subcellularLocation>
</comment>
<keyword evidence="26" id="KW-1133">Transmembrane helix</keyword>
<protein>
    <recommendedName>
        <fullName evidence="6 22">Penicillin-binding protein 1B</fullName>
        <shortName evidence="23">PBP-1b</shortName>
        <shortName evidence="23">PBP1b</shortName>
    </recommendedName>
    <alternativeName>
        <fullName evidence="19 23">Murein polymerase</fullName>
    </alternativeName>
</protein>
<keyword evidence="17" id="KW-0511">Multifunctional enzyme</keyword>
<dbReference type="GO" id="GO:0005886">
    <property type="term" value="C:plasma membrane"/>
    <property type="evidence" value="ECO:0007669"/>
    <property type="project" value="UniProtKB-SubCell"/>
</dbReference>
<evidence type="ECO:0000256" key="19">
    <source>
        <dbReference type="ARBA" id="ARBA00032454"/>
    </source>
</evidence>
<dbReference type="SUPFAM" id="SSF53955">
    <property type="entry name" value="Lysozyme-like"/>
    <property type="match status" value="1"/>
</dbReference>
<dbReference type="InterPro" id="IPR012338">
    <property type="entry name" value="Beta-lactam/transpept-like"/>
</dbReference>
<comment type="catalytic activity">
    <reaction evidence="20">
        <text>Preferential cleavage: (Ac)2-L-Lys-D-Ala-|-D-Ala. Also transpeptidation of peptidyl-alanyl moieties that are N-acyl substituents of D-alanine.</text>
        <dbReference type="EC" id="3.4.16.4"/>
    </reaction>
</comment>
<evidence type="ECO:0000256" key="22">
    <source>
        <dbReference type="NCBIfam" id="TIGR02071"/>
    </source>
</evidence>
<dbReference type="Pfam" id="PF14814">
    <property type="entry name" value="UB2H"/>
    <property type="match status" value="1"/>
</dbReference>
<dbReference type="InterPro" id="IPR050396">
    <property type="entry name" value="Glycosyltr_51/Transpeptidase"/>
</dbReference>
<dbReference type="PANTHER" id="PTHR32282:SF11">
    <property type="entry name" value="PENICILLIN-BINDING PROTEIN 1B"/>
    <property type="match status" value="1"/>
</dbReference>
<feature type="domain" description="Bifunctional transglycosylase second" evidence="29">
    <location>
        <begin position="110"/>
        <end position="192"/>
    </location>
</feature>
<evidence type="ECO:0000259" key="28">
    <source>
        <dbReference type="Pfam" id="PF00912"/>
    </source>
</evidence>
<comment type="caution">
    <text evidence="30">The sequence shown here is derived from an EMBL/GenBank/DDBJ whole genome shotgun (WGS) entry which is preliminary data.</text>
</comment>
<dbReference type="GO" id="GO:0009002">
    <property type="term" value="F:serine-type D-Ala-D-Ala carboxypeptidase activity"/>
    <property type="evidence" value="ECO:0007669"/>
    <property type="project" value="UniProtKB-EC"/>
</dbReference>
<evidence type="ECO:0000256" key="4">
    <source>
        <dbReference type="ARBA" id="ARBA00007090"/>
    </source>
</evidence>
<keyword evidence="12" id="KW-0378">Hydrolase</keyword>
<dbReference type="InterPro" id="IPR028166">
    <property type="entry name" value="UB2H"/>
</dbReference>
<dbReference type="NCBIfam" id="TIGR02071">
    <property type="entry name" value="PBP_1b"/>
    <property type="match status" value="1"/>
</dbReference>
<dbReference type="GO" id="GO:0008955">
    <property type="term" value="F:peptidoglycan glycosyltransferase activity"/>
    <property type="evidence" value="ECO:0007669"/>
    <property type="project" value="UniProtKB-UniRule"/>
</dbReference>
<evidence type="ECO:0000256" key="24">
    <source>
        <dbReference type="PIRSR" id="PIRSR002799-1"/>
    </source>
</evidence>
<evidence type="ECO:0000313" key="30">
    <source>
        <dbReference type="EMBL" id="KPH63696.1"/>
    </source>
</evidence>
<feature type="domain" description="Glycosyl transferase family 51" evidence="28">
    <location>
        <begin position="197"/>
        <end position="375"/>
    </location>
</feature>
<dbReference type="EMBL" id="LHPH01000007">
    <property type="protein sequence ID" value="KPH63696.1"/>
    <property type="molecule type" value="Genomic_DNA"/>
</dbReference>
<evidence type="ECO:0000256" key="9">
    <source>
        <dbReference type="ARBA" id="ARBA00022670"/>
    </source>
</evidence>
<evidence type="ECO:0000256" key="21">
    <source>
        <dbReference type="ARBA" id="ARBA00049902"/>
    </source>
</evidence>
<dbReference type="PANTHER" id="PTHR32282">
    <property type="entry name" value="BINDING PROTEIN TRANSPEPTIDASE, PUTATIVE-RELATED"/>
    <property type="match status" value="1"/>
</dbReference>
<dbReference type="GO" id="GO:0009274">
    <property type="term" value="C:peptidoglycan-based cell wall"/>
    <property type="evidence" value="ECO:0007669"/>
    <property type="project" value="UniProtKB-UniRule"/>
</dbReference>
<dbReference type="GO" id="GO:0071555">
    <property type="term" value="P:cell wall organization"/>
    <property type="evidence" value="ECO:0007669"/>
    <property type="project" value="UniProtKB-UniRule"/>
</dbReference>
<dbReference type="AlphaFoldDB" id="A0A0N1ELD0"/>
<dbReference type="GO" id="GO:0046677">
    <property type="term" value="P:response to antibiotic"/>
    <property type="evidence" value="ECO:0007669"/>
    <property type="project" value="UniProtKB-UniRule"/>
</dbReference>
<keyword evidence="18 23" id="KW-0961">Cell wall biogenesis/degradation</keyword>
<dbReference type="GO" id="GO:0008360">
    <property type="term" value="P:regulation of cell shape"/>
    <property type="evidence" value="ECO:0007669"/>
    <property type="project" value="UniProtKB-UniRule"/>
</dbReference>
<keyword evidence="14 23" id="KW-0573">Peptidoglycan synthesis</keyword>
<comment type="function">
    <text evidence="1 23">Cell wall formation. Synthesis of cross-linked peptidoglycan from the lipid intermediates. The enzyme has a penicillin-insensitive transglycosylase N-terminal domain (formation of linear glycan strands) and a penicillin-sensitive transpeptidase C-terminal domain (cross-linking of the peptide subunits).</text>
</comment>
<dbReference type="OrthoDB" id="9766909at2"/>
<keyword evidence="31" id="KW-1185">Reference proteome</keyword>
<reference evidence="30 31" key="1">
    <citation type="submission" date="2015-08" db="EMBL/GenBank/DDBJ databases">
        <title>Draft Genome Sequence of Pseudoalteromonas porphyrae UCD-SED14.</title>
        <authorList>
            <person name="Coil D.A."/>
            <person name="Jospin G."/>
            <person name="Lee R.D."/>
            <person name="Eisen J.A."/>
        </authorList>
    </citation>
    <scope>NUCLEOTIDE SEQUENCE [LARGE SCALE GENOMIC DNA]</scope>
    <source>
        <strain evidence="30 31">UCD-SED14</strain>
    </source>
</reference>
<evidence type="ECO:0000256" key="16">
    <source>
        <dbReference type="ARBA" id="ARBA00023251"/>
    </source>
</evidence>
<dbReference type="UniPathway" id="UPA00219"/>
<name>A0A0N1ELD0_9GAMM</name>
<dbReference type="PIRSF" id="PIRSF002799">
    <property type="entry name" value="PBP_1b"/>
    <property type="match status" value="1"/>
</dbReference>
<evidence type="ECO:0000256" key="15">
    <source>
        <dbReference type="ARBA" id="ARBA00023136"/>
    </source>
</evidence>
<dbReference type="Pfam" id="PF00912">
    <property type="entry name" value="Transgly"/>
    <property type="match status" value="1"/>
</dbReference>
<evidence type="ECO:0000256" key="10">
    <source>
        <dbReference type="ARBA" id="ARBA00022676"/>
    </source>
</evidence>
<dbReference type="SUPFAM" id="SSF56601">
    <property type="entry name" value="beta-lactamase/transpeptidase-like"/>
    <property type="match status" value="1"/>
</dbReference>
<evidence type="ECO:0000256" key="12">
    <source>
        <dbReference type="ARBA" id="ARBA00022801"/>
    </source>
</evidence>
<keyword evidence="9" id="KW-0645">Protease</keyword>
<evidence type="ECO:0000256" key="11">
    <source>
        <dbReference type="ARBA" id="ARBA00022679"/>
    </source>
</evidence>
<dbReference type="Pfam" id="PF00905">
    <property type="entry name" value="Transpeptidase"/>
    <property type="match status" value="1"/>
</dbReference>
<dbReference type="InterPro" id="IPR023346">
    <property type="entry name" value="Lysozyme-like_dom_sf"/>
</dbReference>
<dbReference type="Gene3D" id="1.10.3810.10">
    <property type="entry name" value="Biosynthetic peptidoglycan transglycosylase-like"/>
    <property type="match status" value="1"/>
</dbReference>